<accession>A0A556N3G9</accession>
<organism evidence="4 5">
    <name type="scientific">Fluviicola chungangensis</name>
    <dbReference type="NCBI Taxonomy" id="2597671"/>
    <lineage>
        <taxon>Bacteria</taxon>
        <taxon>Pseudomonadati</taxon>
        <taxon>Bacteroidota</taxon>
        <taxon>Flavobacteriia</taxon>
        <taxon>Flavobacteriales</taxon>
        <taxon>Crocinitomicaceae</taxon>
        <taxon>Fluviicola</taxon>
    </lineage>
</organism>
<evidence type="ECO:0000259" key="3">
    <source>
        <dbReference type="Pfam" id="PF13568"/>
    </source>
</evidence>
<dbReference type="Pfam" id="PF13568">
    <property type="entry name" value="OMP_b-brl_2"/>
    <property type="match status" value="1"/>
</dbReference>
<feature type="region of interest" description="Disordered" evidence="1">
    <location>
        <begin position="262"/>
        <end position="281"/>
    </location>
</feature>
<feature type="region of interest" description="Disordered" evidence="1">
    <location>
        <begin position="23"/>
        <end position="49"/>
    </location>
</feature>
<sequence>MKQLAVLALLIFSPFANHAQISTGKVEDAKKKNATESGKADKDPSQKYDPDAGLMDFTAFIGAGYSIGSHKIETNEGLFGRPVGKRADENMINRWTYQVGVRNRIHRFWTFEAGLAIDRYGESYKYESTTSDSAYSYDRAYNMLALPIQMYFTYGKRVQFLAGAGIQPYIPLSMKTKTTILDSLGSDVSPEDAKTIEGLNSAGINLLFSAGIQYRFSRYFSAYLIPCYSLGLTNIYGKQEPHKEWLNALNIRFGMAVHFPESEKTRTKKEKDPKAKKVFQW</sequence>
<dbReference type="AlphaFoldDB" id="A0A556N3G9"/>
<feature type="chain" id="PRO_5022200073" evidence="2">
    <location>
        <begin position="20"/>
        <end position="281"/>
    </location>
</feature>
<dbReference type="EMBL" id="VLPL01000002">
    <property type="protein sequence ID" value="TSJ46730.1"/>
    <property type="molecule type" value="Genomic_DNA"/>
</dbReference>
<dbReference type="InterPro" id="IPR025665">
    <property type="entry name" value="Beta-barrel_OMP_2"/>
</dbReference>
<dbReference type="OrthoDB" id="1467725at2"/>
<evidence type="ECO:0000313" key="5">
    <source>
        <dbReference type="Proteomes" id="UP000316008"/>
    </source>
</evidence>
<evidence type="ECO:0000256" key="1">
    <source>
        <dbReference type="SAM" id="MobiDB-lite"/>
    </source>
</evidence>
<keyword evidence="2" id="KW-0732">Signal</keyword>
<name>A0A556N3G9_9FLAO</name>
<evidence type="ECO:0000313" key="4">
    <source>
        <dbReference type="EMBL" id="TSJ46730.1"/>
    </source>
</evidence>
<feature type="signal peptide" evidence="2">
    <location>
        <begin position="1"/>
        <end position="19"/>
    </location>
</feature>
<feature type="domain" description="Outer membrane protein beta-barrel" evidence="3">
    <location>
        <begin position="96"/>
        <end position="234"/>
    </location>
</feature>
<protein>
    <submittedName>
        <fullName evidence="4">PorT family protein</fullName>
    </submittedName>
</protein>
<feature type="compositionally biased region" description="Basic and acidic residues" evidence="1">
    <location>
        <begin position="262"/>
        <end position="275"/>
    </location>
</feature>
<dbReference type="RefSeq" id="WP_144332267.1">
    <property type="nucleotide sequence ID" value="NZ_VLPL01000002.1"/>
</dbReference>
<gene>
    <name evidence="4" type="ORF">FO442_06095</name>
</gene>
<keyword evidence="5" id="KW-1185">Reference proteome</keyword>
<evidence type="ECO:0000256" key="2">
    <source>
        <dbReference type="SAM" id="SignalP"/>
    </source>
</evidence>
<feature type="compositionally biased region" description="Basic and acidic residues" evidence="1">
    <location>
        <begin position="25"/>
        <end position="49"/>
    </location>
</feature>
<dbReference type="Proteomes" id="UP000316008">
    <property type="component" value="Unassembled WGS sequence"/>
</dbReference>
<proteinExistence type="predicted"/>
<reference evidence="4 5" key="1">
    <citation type="submission" date="2019-07" db="EMBL/GenBank/DDBJ databases">
        <authorList>
            <person name="Huq M.A."/>
        </authorList>
    </citation>
    <scope>NUCLEOTIDE SEQUENCE [LARGE SCALE GENOMIC DNA]</scope>
    <source>
        <strain evidence="4 5">MAH-3</strain>
    </source>
</reference>
<comment type="caution">
    <text evidence="4">The sequence shown here is derived from an EMBL/GenBank/DDBJ whole genome shotgun (WGS) entry which is preliminary data.</text>
</comment>